<dbReference type="EMBL" id="CP139487">
    <property type="protein sequence ID" value="WPU66456.1"/>
    <property type="molecule type" value="Genomic_DNA"/>
</dbReference>
<dbReference type="RefSeq" id="WP_321398682.1">
    <property type="nucleotide sequence ID" value="NZ_CP139487.1"/>
</dbReference>
<gene>
    <name evidence="2" type="ORF">SOO65_06825</name>
</gene>
<proteinExistence type="predicted"/>
<organism evidence="2 3">
    <name type="scientific">Peredibacter starrii</name>
    <dbReference type="NCBI Taxonomy" id="28202"/>
    <lineage>
        <taxon>Bacteria</taxon>
        <taxon>Pseudomonadati</taxon>
        <taxon>Bdellovibrionota</taxon>
        <taxon>Bacteriovoracia</taxon>
        <taxon>Bacteriovoracales</taxon>
        <taxon>Bacteriovoracaceae</taxon>
        <taxon>Peredibacter</taxon>
    </lineage>
</organism>
<name>A0AAX4HST4_9BACT</name>
<dbReference type="AlphaFoldDB" id="A0AAX4HST4"/>
<evidence type="ECO:0000313" key="3">
    <source>
        <dbReference type="Proteomes" id="UP001324634"/>
    </source>
</evidence>
<accession>A0AAX4HST4</accession>
<keyword evidence="3" id="KW-1185">Reference proteome</keyword>
<sequence>MKTIIFKGIAVFFILLVATSMMMDIFKTPFGTVDFFQKHGVFFLIFITFFPRLTLLFSSVAFGGFFWWLGFFFCPRVLVASLATVAYFHTNPILVTISWIVALGGETMEKAGLTGGKKRFVFRTYNMGNMGGGARPYQEEPRPHSAINKDDAIEAEFTKRS</sequence>
<feature type="transmembrane region" description="Helical" evidence="1">
    <location>
        <begin position="39"/>
        <end position="59"/>
    </location>
</feature>
<dbReference type="KEGG" id="psti:SOO65_06825"/>
<dbReference type="Proteomes" id="UP001324634">
    <property type="component" value="Chromosome"/>
</dbReference>
<reference evidence="2 3" key="1">
    <citation type="submission" date="2023-11" db="EMBL/GenBank/DDBJ databases">
        <title>Peredibacter starrii A3.12.</title>
        <authorList>
            <person name="Mitchell R.J."/>
        </authorList>
    </citation>
    <scope>NUCLEOTIDE SEQUENCE [LARGE SCALE GENOMIC DNA]</scope>
    <source>
        <strain evidence="2 3">A3.12</strain>
    </source>
</reference>
<keyword evidence="1" id="KW-0812">Transmembrane</keyword>
<keyword evidence="1" id="KW-0472">Membrane</keyword>
<evidence type="ECO:0000256" key="1">
    <source>
        <dbReference type="SAM" id="Phobius"/>
    </source>
</evidence>
<keyword evidence="1" id="KW-1133">Transmembrane helix</keyword>
<feature type="transmembrane region" description="Helical" evidence="1">
    <location>
        <begin position="6"/>
        <end position="27"/>
    </location>
</feature>
<protein>
    <submittedName>
        <fullName evidence="2">Uncharacterized protein</fullName>
    </submittedName>
</protein>
<evidence type="ECO:0000313" key="2">
    <source>
        <dbReference type="EMBL" id="WPU66456.1"/>
    </source>
</evidence>